<dbReference type="RefSeq" id="WP_203584472.1">
    <property type="nucleotide sequence ID" value="NZ_JACOPV010000008.1"/>
</dbReference>
<proteinExistence type="predicted"/>
<reference evidence="1 2" key="1">
    <citation type="submission" date="2020-08" db="EMBL/GenBank/DDBJ databases">
        <title>Description of novel Pseudomonas species.</title>
        <authorList>
            <person name="Duman M."/>
            <person name="Mulet M."/>
            <person name="Altun S."/>
            <person name="Saticioglu I.B."/>
            <person name="Lalucat J."/>
            <person name="Garcia-Valdes E."/>
        </authorList>
    </citation>
    <scope>NUCLEOTIDE SEQUENCE [LARGE SCALE GENOMIC DNA]</scope>
    <source>
        <strain evidence="1 2">P66</strain>
    </source>
</reference>
<comment type="caution">
    <text evidence="1">The sequence shown here is derived from an EMBL/GenBank/DDBJ whole genome shotgun (WGS) entry which is preliminary data.</text>
</comment>
<protein>
    <submittedName>
        <fullName evidence="1">Uncharacterized protein</fullName>
    </submittedName>
</protein>
<sequence length="203" mass="22195">MNNATHSAGLTFMLAAHEGIAKSVGDRERSAALNELLMSAVRLKMGFSPDDMPRLAVLGMRTCVGVFRPADERFYAQGCISGGTYARMWEKAAGVKPFKAALAGAAGDIKQDSRVATGLAVLLEGDDSDDLLPRHEGRQVWWVTSVNWANDTINLSRYRLRPDSRYPFTKNDPPAKRLTLSRCEWESRMAEVSATMGNGSKAA</sequence>
<organism evidence="1 2">
    <name type="scientific">Pseudomonas arcuscaelestis</name>
    <dbReference type="NCBI Taxonomy" id="2710591"/>
    <lineage>
        <taxon>Bacteria</taxon>
        <taxon>Pseudomonadati</taxon>
        <taxon>Pseudomonadota</taxon>
        <taxon>Gammaproteobacteria</taxon>
        <taxon>Pseudomonadales</taxon>
        <taxon>Pseudomonadaceae</taxon>
        <taxon>Pseudomonas</taxon>
    </lineage>
</organism>
<keyword evidence="2" id="KW-1185">Reference proteome</keyword>
<evidence type="ECO:0000313" key="2">
    <source>
        <dbReference type="Proteomes" id="UP000745663"/>
    </source>
</evidence>
<dbReference type="EMBL" id="JACOPV010000008">
    <property type="protein sequence ID" value="MBM5458531.1"/>
    <property type="molecule type" value="Genomic_DNA"/>
</dbReference>
<dbReference type="Proteomes" id="UP000745663">
    <property type="component" value="Unassembled WGS sequence"/>
</dbReference>
<accession>A0ABS2BY36</accession>
<name>A0ABS2BY36_9PSED</name>
<evidence type="ECO:0000313" key="1">
    <source>
        <dbReference type="EMBL" id="MBM5458531.1"/>
    </source>
</evidence>
<gene>
    <name evidence="1" type="ORF">H8F21_13260</name>
</gene>